<feature type="transmembrane region" description="Helical" evidence="1">
    <location>
        <begin position="12"/>
        <end position="35"/>
    </location>
</feature>
<accession>A0A7W7H0Y5</accession>
<evidence type="ECO:0000313" key="2">
    <source>
        <dbReference type="EMBL" id="MBB4741824.1"/>
    </source>
</evidence>
<feature type="transmembrane region" description="Helical" evidence="1">
    <location>
        <begin position="74"/>
        <end position="95"/>
    </location>
</feature>
<name>A0A7W7H0Y5_9ACTN</name>
<feature type="transmembrane region" description="Helical" evidence="1">
    <location>
        <begin position="116"/>
        <end position="133"/>
    </location>
</feature>
<comment type="caution">
    <text evidence="2">The sequence shown here is derived from an EMBL/GenBank/DDBJ whole genome shotgun (WGS) entry which is preliminary data.</text>
</comment>
<dbReference type="Proteomes" id="UP000546162">
    <property type="component" value="Unassembled WGS sequence"/>
</dbReference>
<keyword evidence="1" id="KW-1133">Transmembrane helix</keyword>
<evidence type="ECO:0000313" key="3">
    <source>
        <dbReference type="Proteomes" id="UP000546162"/>
    </source>
</evidence>
<dbReference type="AlphaFoldDB" id="A0A7W7H0Y5"/>
<keyword evidence="1" id="KW-0812">Transmembrane</keyword>
<feature type="transmembrane region" description="Helical" evidence="1">
    <location>
        <begin position="47"/>
        <end position="68"/>
    </location>
</feature>
<reference evidence="2 3" key="1">
    <citation type="submission" date="2020-08" db="EMBL/GenBank/DDBJ databases">
        <title>Sequencing the genomes of 1000 actinobacteria strains.</title>
        <authorList>
            <person name="Klenk H.-P."/>
        </authorList>
    </citation>
    <scope>NUCLEOTIDE SEQUENCE [LARGE SCALE GENOMIC DNA]</scope>
    <source>
        <strain evidence="2 3">DSM 45809</strain>
    </source>
</reference>
<dbReference type="RefSeq" id="WP_185042264.1">
    <property type="nucleotide sequence ID" value="NZ_BOMR01000052.1"/>
</dbReference>
<gene>
    <name evidence="2" type="ORF">BJY16_005283</name>
</gene>
<dbReference type="EMBL" id="JACHNB010000001">
    <property type="protein sequence ID" value="MBB4741824.1"/>
    <property type="molecule type" value="Genomic_DNA"/>
</dbReference>
<protein>
    <submittedName>
        <fullName evidence="2">Uncharacterized protein</fullName>
    </submittedName>
</protein>
<proteinExistence type="predicted"/>
<organism evidence="2 3">
    <name type="scientific">Actinoplanes octamycinicus</name>
    <dbReference type="NCBI Taxonomy" id="135948"/>
    <lineage>
        <taxon>Bacteria</taxon>
        <taxon>Bacillati</taxon>
        <taxon>Actinomycetota</taxon>
        <taxon>Actinomycetes</taxon>
        <taxon>Micromonosporales</taxon>
        <taxon>Micromonosporaceae</taxon>
        <taxon>Actinoplanes</taxon>
    </lineage>
</organism>
<evidence type="ECO:0000256" key="1">
    <source>
        <dbReference type="SAM" id="Phobius"/>
    </source>
</evidence>
<sequence>MSPVTSAVVNAAIVVAALPVALAAGIFVVAAYRLATVKGHSATAVQAVLGAVTFLALGCVPVALVVLVPGLAATVAAAAGFAALLPLAVLAWAAADRGPEVVRHGDPRRRRHPYRRLAVLVGLAAVVVCGLVWTALGPWWALPFLAPAVYPIRTLLAYERRFRAQATDPAAIPDGFALYLRWFGVDQHTAIPPTAADAARLGWVDSSGWVSLERLLSVEFVRRLGGFVALGSPRDVLPPGGATRLYFDRGWREQVTALARRAAVVVMEPGDTRWLAWELGMIRELGLEDRFFIVTAPRRDLRWYHLHRWTGHAVVSVVARLTHSTPPAWRAFGARLRSAGFEPLPDDPGPGCVLAVDGSRIVLLSAGLTSSAELVGTILDHAPAWS</sequence>
<keyword evidence="1" id="KW-0472">Membrane</keyword>
<keyword evidence="3" id="KW-1185">Reference proteome</keyword>